<evidence type="ECO:0000313" key="2">
    <source>
        <dbReference type="EMBL" id="CAB4928796.1"/>
    </source>
</evidence>
<organism evidence="2">
    <name type="scientific">freshwater metagenome</name>
    <dbReference type="NCBI Taxonomy" id="449393"/>
    <lineage>
        <taxon>unclassified sequences</taxon>
        <taxon>metagenomes</taxon>
        <taxon>ecological metagenomes</taxon>
    </lineage>
</organism>
<dbReference type="AlphaFoldDB" id="A0A6J7IE24"/>
<keyword evidence="1" id="KW-0472">Membrane</keyword>
<keyword evidence="1" id="KW-1133">Transmembrane helix</keyword>
<sequence>MSTRPPAADPTEPAILLYLERSRPSLVWWPAGVFVIASVAIAYGAMLGPVAGALIALVGLALLAGLVAIGSWRIRLTDETLSVGSASVSTARLRGAESLNVDDARHLAGPGADARSVFKLRGGIPAVRIDLDDAACPYWLVSTRTPDLLAAAITGHVGAAVHSDPDAPQ</sequence>
<reference evidence="2" key="1">
    <citation type="submission" date="2020-05" db="EMBL/GenBank/DDBJ databases">
        <authorList>
            <person name="Chiriac C."/>
            <person name="Salcher M."/>
            <person name="Ghai R."/>
            <person name="Kavagutti S V."/>
        </authorList>
    </citation>
    <scope>NUCLEOTIDE SEQUENCE</scope>
</reference>
<accession>A0A6J7IE24</accession>
<dbReference type="EMBL" id="CAFBOZ010000145">
    <property type="protein sequence ID" value="CAB5008010.1"/>
    <property type="molecule type" value="Genomic_DNA"/>
</dbReference>
<dbReference type="EMBL" id="CAFBNF010000005">
    <property type="protein sequence ID" value="CAB4928796.1"/>
    <property type="molecule type" value="Genomic_DNA"/>
</dbReference>
<proteinExistence type="predicted"/>
<feature type="transmembrane region" description="Helical" evidence="1">
    <location>
        <begin position="26"/>
        <end position="45"/>
    </location>
</feature>
<dbReference type="Pfam" id="PF11292">
    <property type="entry name" value="DUF3093"/>
    <property type="match status" value="1"/>
</dbReference>
<gene>
    <name evidence="2" type="ORF">UFOPK3773_00115</name>
    <name evidence="3" type="ORF">UFOPK3992_01080</name>
</gene>
<keyword evidence="1" id="KW-0812">Transmembrane</keyword>
<feature type="transmembrane region" description="Helical" evidence="1">
    <location>
        <begin position="51"/>
        <end position="72"/>
    </location>
</feature>
<protein>
    <submittedName>
        <fullName evidence="2">Unannotated protein</fullName>
    </submittedName>
</protein>
<evidence type="ECO:0000256" key="1">
    <source>
        <dbReference type="SAM" id="Phobius"/>
    </source>
</evidence>
<evidence type="ECO:0000313" key="3">
    <source>
        <dbReference type="EMBL" id="CAB5008010.1"/>
    </source>
</evidence>
<name>A0A6J7IE24_9ZZZZ</name>
<dbReference type="InterPro" id="IPR021443">
    <property type="entry name" value="DUF3093"/>
</dbReference>